<dbReference type="InterPro" id="IPR033133">
    <property type="entry name" value="PUM-HD"/>
</dbReference>
<name>A0AAP0NKV8_9MAGN</name>
<keyword evidence="7" id="KW-1185">Reference proteome</keyword>
<evidence type="ECO:0000313" key="7">
    <source>
        <dbReference type="Proteomes" id="UP001417504"/>
    </source>
</evidence>
<evidence type="ECO:0000259" key="5">
    <source>
        <dbReference type="PROSITE" id="PS50303"/>
    </source>
</evidence>
<dbReference type="SMART" id="SM00025">
    <property type="entry name" value="Pumilio"/>
    <property type="match status" value="8"/>
</dbReference>
<evidence type="ECO:0000256" key="1">
    <source>
        <dbReference type="ARBA" id="ARBA00022737"/>
    </source>
</evidence>
<feature type="repeat" description="Pumilio" evidence="4">
    <location>
        <begin position="587"/>
        <end position="622"/>
    </location>
</feature>
<feature type="repeat" description="Pumilio" evidence="4">
    <location>
        <begin position="514"/>
        <end position="550"/>
    </location>
</feature>
<keyword evidence="1" id="KW-0677">Repeat</keyword>
<evidence type="ECO:0000256" key="4">
    <source>
        <dbReference type="PROSITE-ProRule" id="PRU00317"/>
    </source>
</evidence>
<feature type="repeat" description="Pumilio" evidence="4">
    <location>
        <begin position="551"/>
        <end position="586"/>
    </location>
</feature>
<accession>A0AAP0NKV8</accession>
<dbReference type="Proteomes" id="UP001417504">
    <property type="component" value="Unassembled WGS sequence"/>
</dbReference>
<reference evidence="6 7" key="1">
    <citation type="submission" date="2024-01" db="EMBL/GenBank/DDBJ databases">
        <title>Genome assemblies of Stephania.</title>
        <authorList>
            <person name="Yang L."/>
        </authorList>
    </citation>
    <scope>NUCLEOTIDE SEQUENCE [LARGE SCALE GENOMIC DNA]</scope>
    <source>
        <strain evidence="6">QJT</strain>
        <tissue evidence="6">Leaf</tissue>
    </source>
</reference>
<gene>
    <name evidence="6" type="ORF">Sjap_018738</name>
</gene>
<organism evidence="6 7">
    <name type="scientific">Stephania japonica</name>
    <dbReference type="NCBI Taxonomy" id="461633"/>
    <lineage>
        <taxon>Eukaryota</taxon>
        <taxon>Viridiplantae</taxon>
        <taxon>Streptophyta</taxon>
        <taxon>Embryophyta</taxon>
        <taxon>Tracheophyta</taxon>
        <taxon>Spermatophyta</taxon>
        <taxon>Magnoliopsida</taxon>
        <taxon>Ranunculales</taxon>
        <taxon>Menispermaceae</taxon>
        <taxon>Menispermoideae</taxon>
        <taxon>Cissampelideae</taxon>
        <taxon>Stephania</taxon>
    </lineage>
</organism>
<dbReference type="AlphaFoldDB" id="A0AAP0NKV8"/>
<dbReference type="PROSITE" id="PS50302">
    <property type="entry name" value="PUM"/>
    <property type="match status" value="8"/>
</dbReference>
<dbReference type="Pfam" id="PF00806">
    <property type="entry name" value="PUF"/>
    <property type="match status" value="8"/>
</dbReference>
<keyword evidence="2" id="KW-0810">Translation regulation</keyword>
<dbReference type="InterPro" id="IPR033712">
    <property type="entry name" value="Pumilio_RNA-bd"/>
</dbReference>
<feature type="repeat" description="Pumilio" evidence="4">
    <location>
        <begin position="659"/>
        <end position="694"/>
    </location>
</feature>
<feature type="domain" description="PUM-HD" evidence="5">
    <location>
        <begin position="409"/>
        <end position="758"/>
    </location>
</feature>
<dbReference type="PROSITE" id="PS50303">
    <property type="entry name" value="PUM_HD"/>
    <property type="match status" value="1"/>
</dbReference>
<feature type="repeat" description="Pumilio" evidence="4">
    <location>
        <begin position="439"/>
        <end position="474"/>
    </location>
</feature>
<dbReference type="InterPro" id="IPR001313">
    <property type="entry name" value="Pumilio_RNA-bd_rpt"/>
</dbReference>
<dbReference type="GO" id="GO:0005737">
    <property type="term" value="C:cytoplasm"/>
    <property type="evidence" value="ECO:0007669"/>
    <property type="project" value="TreeGrafter"/>
</dbReference>
<evidence type="ECO:0000313" key="6">
    <source>
        <dbReference type="EMBL" id="KAK9110678.1"/>
    </source>
</evidence>
<feature type="repeat" description="Pumilio" evidence="4">
    <location>
        <begin position="475"/>
        <end position="510"/>
    </location>
</feature>
<feature type="repeat" description="Pumilio" evidence="4">
    <location>
        <begin position="623"/>
        <end position="658"/>
    </location>
</feature>
<dbReference type="InterPro" id="IPR011989">
    <property type="entry name" value="ARM-like"/>
</dbReference>
<proteinExistence type="predicted"/>
<dbReference type="SUPFAM" id="SSF48371">
    <property type="entry name" value="ARM repeat"/>
    <property type="match status" value="1"/>
</dbReference>
<dbReference type="PANTHER" id="PTHR12537:SF13">
    <property type="entry name" value="PUMILIO HOMOLOGY DOMAIN FAMILY MEMBER 4"/>
    <property type="match status" value="1"/>
</dbReference>
<dbReference type="Gene3D" id="1.25.10.10">
    <property type="entry name" value="Leucine-rich Repeat Variant"/>
    <property type="match status" value="1"/>
</dbReference>
<dbReference type="EMBL" id="JBBNAE010000007">
    <property type="protein sequence ID" value="KAK9110678.1"/>
    <property type="molecule type" value="Genomic_DNA"/>
</dbReference>
<dbReference type="FunFam" id="1.25.10.10:FF:000237">
    <property type="entry name" value="Pumilio homolog 9"/>
    <property type="match status" value="1"/>
</dbReference>
<comment type="caution">
    <text evidence="6">The sequence shown here is derived from an EMBL/GenBank/DDBJ whole genome shotgun (WGS) entry which is preliminary data.</text>
</comment>
<evidence type="ECO:0000256" key="3">
    <source>
        <dbReference type="ARBA" id="ARBA00058490"/>
    </source>
</evidence>
<dbReference type="CDD" id="cd07920">
    <property type="entry name" value="Pumilio"/>
    <property type="match status" value="1"/>
</dbReference>
<dbReference type="GO" id="GO:0003729">
    <property type="term" value="F:mRNA binding"/>
    <property type="evidence" value="ECO:0007669"/>
    <property type="project" value="TreeGrafter"/>
</dbReference>
<feature type="repeat" description="Pumilio" evidence="4">
    <location>
        <begin position="695"/>
        <end position="732"/>
    </location>
</feature>
<comment type="function">
    <text evidence="3">Sequence-specific RNA-binding protein that regulates translation and mRNA stability by binding the 3'-UTR of target mRNAs.</text>
</comment>
<dbReference type="InterPro" id="IPR016024">
    <property type="entry name" value="ARM-type_fold"/>
</dbReference>
<dbReference type="GO" id="GO:0006417">
    <property type="term" value="P:regulation of translation"/>
    <property type="evidence" value="ECO:0007669"/>
    <property type="project" value="UniProtKB-KW"/>
</dbReference>
<dbReference type="PANTHER" id="PTHR12537">
    <property type="entry name" value="RNA BINDING PROTEIN PUMILIO-RELATED"/>
    <property type="match status" value="1"/>
</dbReference>
<evidence type="ECO:0000256" key="2">
    <source>
        <dbReference type="ARBA" id="ARBA00022845"/>
    </source>
</evidence>
<protein>
    <recommendedName>
        <fullName evidence="5">PUM-HD domain-containing protein</fullName>
    </recommendedName>
</protein>
<sequence length="758" mass="83775">MKDVEELLGEIQHGSSVNLQHHQRLLNHHRYVCVNNADGVFDSRSLLQTSNGGNDMHDNDQFSYYKSVCVSPVSGFSLNSEGSLSSSHSGHSGGLCLPDEGSPTSPLISDANYLMYPGNSYYVGGFPIESQPPNCSLRTNVFGNMRDELGLCRSMYGLRISDERVDSAANRQLPIYSHGVQVIDCLGKTNGVGVGVGVGNNGEVEDCVKSNSDYGRSQGFAPASSLGLDDVKRSALLRLQQESQVANLSGSHLYGPGQFHPLGSSLRQHMGKIDETMQQTDFLKTSEEALSKVKFQIDGNLVRESPLFGSTRLPVRNAYHCSEQIGNGLIGGSVSPCVPQHYSFVAANETAEANPNAWIQRPVSSIRNVHDLEAFNCEDSLIIQEKGLSYILKKRSNGSKQHICDETGQANGLLNSYGGQIQKGCCPFLLPLKYNSLSEVQGYIYVIAKDQHGCRFLQRKFDEGNAEDMRIIFDGIINHVVELMMNPFGNYLIQKVLDVCTEEQRMAILLMVASPIGQLVEISLNSYGTRAVQRLIDTVKTRQQISLVVSALEPGFLKLIKDLNGNHVIQRCLQCLSNEDNKFIFNAAARYCVDIATHRHGCCVLQRCIGHSTGEQRKILVTEISANGLLLAQNAYGNYVIQYILELKIPFVTEKLTSQFRGNYVHLSVQKFSSNVIQKCLKVFDQENQSEIIHELLSAPRFELILQDPFANYVIQTALSVSKGPLHAALVEAIRPLAANLRTSPYCKKIFSRTLLRK</sequence>